<dbReference type="GeneID" id="49382041"/>
<dbReference type="Proteomes" id="UP000231791">
    <property type="component" value="Chromosome"/>
</dbReference>
<evidence type="ECO:0000313" key="2">
    <source>
        <dbReference type="Proteomes" id="UP000231791"/>
    </source>
</evidence>
<dbReference type="AlphaFoldDB" id="A0A2K8P7U5"/>
<gene>
    <name evidence="1" type="ORF">SLAV_04535</name>
</gene>
<keyword evidence="2" id="KW-1185">Reference proteome</keyword>
<accession>A0A2K8P7U5</accession>
<organism evidence="1 2">
    <name type="scientific">Streptomyces lavendulae subsp. lavendulae</name>
    <dbReference type="NCBI Taxonomy" id="58340"/>
    <lineage>
        <taxon>Bacteria</taxon>
        <taxon>Bacillati</taxon>
        <taxon>Actinomycetota</taxon>
        <taxon>Actinomycetes</taxon>
        <taxon>Kitasatosporales</taxon>
        <taxon>Streptomycetaceae</taxon>
        <taxon>Streptomyces</taxon>
    </lineage>
</organism>
<dbReference type="RefSeq" id="WP_030229756.1">
    <property type="nucleotide sequence ID" value="NZ_BSRP01000001.1"/>
</dbReference>
<reference evidence="1 2" key="1">
    <citation type="submission" date="2017-11" db="EMBL/GenBank/DDBJ databases">
        <title>Complete genome sequence of Streptomyces lavendulae subsp. lavendulae CCM 3239 (formerly 'Streptomyces aureofaciens CCM 3239'), the producer of the angucycline-type antibiotic auricin.</title>
        <authorList>
            <person name="Busche T."/>
            <person name="Novakova R."/>
            <person name="Al'Dilaimi A."/>
            <person name="Homerova D."/>
            <person name="Feckova L."/>
            <person name="Rezuchova B."/>
            <person name="Mingyar E."/>
            <person name="Csolleiova D."/>
            <person name="Bekeova C."/>
            <person name="Winkler A."/>
            <person name="Sevcikova B."/>
            <person name="Kalinowski J."/>
            <person name="Kormanec J."/>
            <person name="Ruckert C."/>
        </authorList>
    </citation>
    <scope>NUCLEOTIDE SEQUENCE [LARGE SCALE GENOMIC DNA]</scope>
    <source>
        <strain evidence="1 2">CCM 3239</strain>
    </source>
</reference>
<dbReference type="EMBL" id="CP024985">
    <property type="protein sequence ID" value="ATZ22814.1"/>
    <property type="molecule type" value="Genomic_DNA"/>
</dbReference>
<evidence type="ECO:0000313" key="1">
    <source>
        <dbReference type="EMBL" id="ATZ22814.1"/>
    </source>
</evidence>
<name>A0A2K8P7U5_STRLA</name>
<dbReference type="KEGG" id="slx:SLAV_04535"/>
<protein>
    <submittedName>
        <fullName evidence="1">Uncharacterized protein</fullName>
    </submittedName>
</protein>
<proteinExistence type="predicted"/>
<sequence>MNPTARNAAVVAAAVAALTGAATAGSASPADPADRDGISVVAHMAMLSTPTPAEDTLATVQHGYLS</sequence>